<evidence type="ECO:0000256" key="1">
    <source>
        <dbReference type="SAM" id="MobiDB-lite"/>
    </source>
</evidence>
<dbReference type="Gene3D" id="2.60.40.10">
    <property type="entry name" value="Immunoglobulins"/>
    <property type="match status" value="1"/>
</dbReference>
<sequence length="503" mass="55687">RFTLMRKLIFILLFCLTQTVRATAELTFTPLKPLYYVGEYIILDLQENLETSSRFEKVDLWVAVQLPSLDMLFMTPLEFDRFSPMPQPFRTGLEKTEHVHKILNFELLEGLGGDYVFYALYVEDGKNPMTDGFLIQRSNLARTSTVLSNQFPNSSTPVEETPTPVVTPTPTPPTPVAPPAPTNLTAKAENAQVTLTWQPVTEATSYTIYWREAGGAEFNVSASTTPYTLKSLNNGITYTFWITALNSNTGLESIASAQVSAIPAPQVGEVFQDRLKDGGSAPEMVMIPAGSFQMGDIQGGGRDNEQPVHWVSVSAFAMGRYEVTFAEYDSFAEATGRGKPDDEGWGRGNCPVINVSWNDATAYAAWLSEQTGKAYRLPTEAEWEYAARAGTETKYWWGNEIGSNQANCYGCGSQWDDTQTAAPVGSFAANPFGLYDTVSNVWELICSEYESSYNGKEEYCGSGESWQPVIRGGSWYTGPGRAAYRDDFSRGSRNDTVGFRIAW</sequence>
<dbReference type="SMART" id="SM00060">
    <property type="entry name" value="FN3"/>
    <property type="match status" value="1"/>
</dbReference>
<dbReference type="EMBL" id="JAUCGM010000491">
    <property type="protein sequence ID" value="MDM8563176.1"/>
    <property type="molecule type" value="Genomic_DNA"/>
</dbReference>
<protein>
    <submittedName>
        <fullName evidence="4">SUMF1/EgtB/PvdO family nonheme iron enzyme</fullName>
    </submittedName>
</protein>
<reference evidence="4" key="1">
    <citation type="submission" date="2023-06" db="EMBL/GenBank/DDBJ databases">
        <title>Uncultivated large filamentous bacteria from sulfidic sediments reveal new species and different genomic features in energy metabolism and defense.</title>
        <authorList>
            <person name="Fonseca A."/>
        </authorList>
    </citation>
    <scope>NUCLEOTIDE SEQUENCE</scope>
    <source>
        <strain evidence="4">HSG4</strain>
    </source>
</reference>
<dbReference type="PROSITE" id="PS50853">
    <property type="entry name" value="FN3"/>
    <property type="match status" value="1"/>
</dbReference>
<proteinExistence type="predicted"/>
<dbReference type="Gene3D" id="3.90.1580.10">
    <property type="entry name" value="paralog of FGE (formylglycine-generating enzyme)"/>
    <property type="match status" value="1"/>
</dbReference>
<dbReference type="SUPFAM" id="SSF56436">
    <property type="entry name" value="C-type lectin-like"/>
    <property type="match status" value="1"/>
</dbReference>
<evidence type="ECO:0000313" key="4">
    <source>
        <dbReference type="EMBL" id="MDM8563176.1"/>
    </source>
</evidence>
<accession>A0ABT7VUE8</accession>
<dbReference type="Pfam" id="PF03781">
    <property type="entry name" value="FGE-sulfatase"/>
    <property type="match status" value="1"/>
</dbReference>
<dbReference type="SUPFAM" id="SSF49265">
    <property type="entry name" value="Fibronectin type III"/>
    <property type="match status" value="1"/>
</dbReference>
<name>A0ABT7VUE8_9GAMM</name>
<dbReference type="PANTHER" id="PTHR23150">
    <property type="entry name" value="SULFATASE MODIFYING FACTOR 1, 2"/>
    <property type="match status" value="1"/>
</dbReference>
<comment type="caution">
    <text evidence="4">The sequence shown here is derived from an EMBL/GenBank/DDBJ whole genome shotgun (WGS) entry which is preliminary data.</text>
</comment>
<feature type="domain" description="Fibronectin type-III" evidence="3">
    <location>
        <begin position="180"/>
        <end position="266"/>
    </location>
</feature>
<feature type="non-terminal residue" evidence="4">
    <location>
        <position position="1"/>
    </location>
</feature>
<gene>
    <name evidence="4" type="ORF">QUF54_07470</name>
</gene>
<dbReference type="InterPro" id="IPR005532">
    <property type="entry name" value="SUMF_dom"/>
</dbReference>
<dbReference type="CDD" id="cd00063">
    <property type="entry name" value="FN3"/>
    <property type="match status" value="1"/>
</dbReference>
<keyword evidence="5" id="KW-1185">Reference proteome</keyword>
<organism evidence="4 5">
    <name type="scientific">Candidatus Marithioploca araucensis</name>
    <dbReference type="NCBI Taxonomy" id="70273"/>
    <lineage>
        <taxon>Bacteria</taxon>
        <taxon>Pseudomonadati</taxon>
        <taxon>Pseudomonadota</taxon>
        <taxon>Gammaproteobacteria</taxon>
        <taxon>Thiotrichales</taxon>
        <taxon>Thiotrichaceae</taxon>
        <taxon>Candidatus Marithioploca</taxon>
    </lineage>
</organism>
<dbReference type="InterPro" id="IPR051043">
    <property type="entry name" value="Sulfatase_Mod_Factor_Kinase"/>
</dbReference>
<dbReference type="PANTHER" id="PTHR23150:SF35">
    <property type="entry name" value="BLL6746 PROTEIN"/>
    <property type="match status" value="1"/>
</dbReference>
<evidence type="ECO:0000259" key="3">
    <source>
        <dbReference type="PROSITE" id="PS50853"/>
    </source>
</evidence>
<dbReference type="Pfam" id="PF00041">
    <property type="entry name" value="fn3"/>
    <property type="match status" value="1"/>
</dbReference>
<dbReference type="InterPro" id="IPR013783">
    <property type="entry name" value="Ig-like_fold"/>
</dbReference>
<keyword evidence="2" id="KW-0732">Signal</keyword>
<dbReference type="Proteomes" id="UP001171945">
    <property type="component" value="Unassembled WGS sequence"/>
</dbReference>
<dbReference type="InterPro" id="IPR036116">
    <property type="entry name" value="FN3_sf"/>
</dbReference>
<feature type="region of interest" description="Disordered" evidence="1">
    <location>
        <begin position="148"/>
        <end position="172"/>
    </location>
</feature>
<dbReference type="InterPro" id="IPR016187">
    <property type="entry name" value="CTDL_fold"/>
</dbReference>
<dbReference type="InterPro" id="IPR003961">
    <property type="entry name" value="FN3_dom"/>
</dbReference>
<dbReference type="InterPro" id="IPR042095">
    <property type="entry name" value="SUMF_sf"/>
</dbReference>
<feature type="chain" id="PRO_5046981395" evidence="2">
    <location>
        <begin position="23"/>
        <end position="503"/>
    </location>
</feature>
<evidence type="ECO:0000256" key="2">
    <source>
        <dbReference type="SAM" id="SignalP"/>
    </source>
</evidence>
<evidence type="ECO:0000313" key="5">
    <source>
        <dbReference type="Proteomes" id="UP001171945"/>
    </source>
</evidence>
<feature type="signal peptide" evidence="2">
    <location>
        <begin position="1"/>
        <end position="22"/>
    </location>
</feature>